<reference evidence="2 3" key="1">
    <citation type="submission" date="2020-10" db="EMBL/GenBank/DDBJ databases">
        <title>Sequencing the genomes of 1000 actinobacteria strains.</title>
        <authorList>
            <person name="Klenk H.-P."/>
        </authorList>
    </citation>
    <scope>NUCLEOTIDE SEQUENCE [LARGE SCALE GENOMIC DNA]</scope>
    <source>
        <strain evidence="2 3">DSM 15474</strain>
    </source>
</reference>
<organism evidence="2 3">
    <name type="scientific">Nesterenkonia halotolerans</name>
    <dbReference type="NCBI Taxonomy" id="225325"/>
    <lineage>
        <taxon>Bacteria</taxon>
        <taxon>Bacillati</taxon>
        <taxon>Actinomycetota</taxon>
        <taxon>Actinomycetes</taxon>
        <taxon>Micrococcales</taxon>
        <taxon>Micrococcaceae</taxon>
        <taxon>Nesterenkonia</taxon>
    </lineage>
</organism>
<sequence>MSWVGVDGAVNSGTATFTETEEGDTQIHLVCEYPRGDQDEASETGHVEVVRNSAQKDLQQFKELIEGSADETGEPYQGGDAAAGEPTG</sequence>
<dbReference type="EMBL" id="JADBEE010000001">
    <property type="protein sequence ID" value="MBE1514435.1"/>
    <property type="molecule type" value="Genomic_DNA"/>
</dbReference>
<evidence type="ECO:0000313" key="3">
    <source>
        <dbReference type="Proteomes" id="UP000636579"/>
    </source>
</evidence>
<name>A0ABR9J6A1_9MICC</name>
<dbReference type="SUPFAM" id="SSF55961">
    <property type="entry name" value="Bet v1-like"/>
    <property type="match status" value="1"/>
</dbReference>
<accession>A0ABR9J6A1</accession>
<evidence type="ECO:0000256" key="1">
    <source>
        <dbReference type="SAM" id="MobiDB-lite"/>
    </source>
</evidence>
<dbReference type="Proteomes" id="UP000636579">
    <property type="component" value="Unassembled WGS sequence"/>
</dbReference>
<evidence type="ECO:0000313" key="2">
    <source>
        <dbReference type="EMBL" id="MBE1514435.1"/>
    </source>
</evidence>
<comment type="caution">
    <text evidence="2">The sequence shown here is derived from an EMBL/GenBank/DDBJ whole genome shotgun (WGS) entry which is preliminary data.</text>
</comment>
<dbReference type="InterPro" id="IPR023393">
    <property type="entry name" value="START-like_dom_sf"/>
</dbReference>
<dbReference type="Gene3D" id="3.30.530.20">
    <property type="match status" value="1"/>
</dbReference>
<dbReference type="RefSeq" id="WP_192591184.1">
    <property type="nucleotide sequence ID" value="NZ_JADBEE010000001.1"/>
</dbReference>
<gene>
    <name evidence="2" type="ORF">H4W26_001190</name>
</gene>
<feature type="region of interest" description="Disordered" evidence="1">
    <location>
        <begin position="65"/>
        <end position="88"/>
    </location>
</feature>
<keyword evidence="3" id="KW-1185">Reference proteome</keyword>
<proteinExistence type="predicted"/>
<protein>
    <submittedName>
        <fullName evidence="2">Membrane protein</fullName>
    </submittedName>
</protein>